<dbReference type="Pfam" id="PF13409">
    <property type="entry name" value="GST_N_2"/>
    <property type="match status" value="1"/>
</dbReference>
<dbReference type="Pfam" id="PF00043">
    <property type="entry name" value="GST_C"/>
    <property type="match status" value="1"/>
</dbReference>
<dbReference type="SFLD" id="SFLDG01150">
    <property type="entry name" value="Main.1:_Beta-like"/>
    <property type="match status" value="1"/>
</dbReference>
<protein>
    <submittedName>
        <fullName evidence="3">Glutathione transferase GstA</fullName>
    </submittedName>
</protein>
<dbReference type="SFLD" id="SFLDS00019">
    <property type="entry name" value="Glutathione_Transferase_(cytos"/>
    <property type="match status" value="1"/>
</dbReference>
<dbReference type="CDD" id="cd03188">
    <property type="entry name" value="GST_C_Beta"/>
    <property type="match status" value="1"/>
</dbReference>
<evidence type="ECO:0000313" key="3">
    <source>
        <dbReference type="EMBL" id="RNF84915.1"/>
    </source>
</evidence>
<dbReference type="RefSeq" id="WP_123086704.1">
    <property type="nucleotide sequence ID" value="NZ_RIBS01000002.1"/>
</dbReference>
<dbReference type="PROSITE" id="PS50404">
    <property type="entry name" value="GST_NTER"/>
    <property type="match status" value="1"/>
</dbReference>
<dbReference type="PANTHER" id="PTHR44051">
    <property type="entry name" value="GLUTATHIONE S-TRANSFERASE-RELATED"/>
    <property type="match status" value="1"/>
</dbReference>
<proteinExistence type="predicted"/>
<organism evidence="3 4">
    <name type="scientific">Montanilutibacter psychrotolerans</name>
    <dbReference type="NCBI Taxonomy" id="1327343"/>
    <lineage>
        <taxon>Bacteria</taxon>
        <taxon>Pseudomonadati</taxon>
        <taxon>Pseudomonadota</taxon>
        <taxon>Gammaproteobacteria</taxon>
        <taxon>Lysobacterales</taxon>
        <taxon>Lysobacteraceae</taxon>
        <taxon>Montanilutibacter</taxon>
    </lineage>
</organism>
<comment type="caution">
    <text evidence="3">The sequence shown here is derived from an EMBL/GenBank/DDBJ whole genome shotgun (WGS) entry which is preliminary data.</text>
</comment>
<dbReference type="Proteomes" id="UP000267049">
    <property type="component" value="Unassembled WGS sequence"/>
</dbReference>
<evidence type="ECO:0000313" key="4">
    <source>
        <dbReference type="Proteomes" id="UP000267049"/>
    </source>
</evidence>
<dbReference type="Gene3D" id="1.20.1050.10">
    <property type="match status" value="1"/>
</dbReference>
<dbReference type="PANTHER" id="PTHR44051:SF8">
    <property type="entry name" value="GLUTATHIONE S-TRANSFERASE GSTA"/>
    <property type="match status" value="1"/>
</dbReference>
<gene>
    <name evidence="3" type="primary">gstA</name>
    <name evidence="3" type="ORF">EER27_03670</name>
</gene>
<sequence>MKLYFAPGACSLAVHIALRESALPFTLERVDTSSHTTETGTDFHAVNSRGQVPVLEFGDGQRMTEGAVIAQYVADQANAGNLIPSVGSLARYRVLEWQNYVGTELHKAYTPLFNPALDTQAKRTLVAVLRGKYEWLDARLRELSATGHDFLTGASFTVADAYLFTVSRWARFVDLDLGGLPSLHAYLARVGERDAVRAALQAEGLPA</sequence>
<dbReference type="PROSITE" id="PS50405">
    <property type="entry name" value="GST_CTER"/>
    <property type="match status" value="1"/>
</dbReference>
<feature type="domain" description="GST C-terminal" evidence="2">
    <location>
        <begin position="87"/>
        <end position="207"/>
    </location>
</feature>
<reference evidence="3 4" key="1">
    <citation type="submission" date="2018-11" db="EMBL/GenBank/DDBJ databases">
        <title>Lysobacter cryohumiis sp. nov., isolated from soil in the Tianshan Mountains, Xinjiang, China.</title>
        <authorList>
            <person name="Luo Y."/>
            <person name="Sheng H."/>
        </authorList>
    </citation>
    <scope>NUCLEOTIDE SEQUENCE [LARGE SCALE GENOMIC DNA]</scope>
    <source>
        <strain evidence="3 4">ZS60</strain>
    </source>
</reference>
<dbReference type="EMBL" id="RIBS01000002">
    <property type="protein sequence ID" value="RNF84915.1"/>
    <property type="molecule type" value="Genomic_DNA"/>
</dbReference>
<dbReference type="Gene3D" id="3.40.30.10">
    <property type="entry name" value="Glutaredoxin"/>
    <property type="match status" value="1"/>
</dbReference>
<dbReference type="InterPro" id="IPR010987">
    <property type="entry name" value="Glutathione-S-Trfase_C-like"/>
</dbReference>
<dbReference type="AlphaFoldDB" id="A0A3M8SW44"/>
<dbReference type="GO" id="GO:0016740">
    <property type="term" value="F:transferase activity"/>
    <property type="evidence" value="ECO:0007669"/>
    <property type="project" value="UniProtKB-KW"/>
</dbReference>
<dbReference type="InterPro" id="IPR036249">
    <property type="entry name" value="Thioredoxin-like_sf"/>
</dbReference>
<name>A0A3M8SW44_9GAMM</name>
<keyword evidence="4" id="KW-1185">Reference proteome</keyword>
<evidence type="ECO:0000259" key="1">
    <source>
        <dbReference type="PROSITE" id="PS50404"/>
    </source>
</evidence>
<dbReference type="SUPFAM" id="SSF47616">
    <property type="entry name" value="GST C-terminal domain-like"/>
    <property type="match status" value="1"/>
</dbReference>
<dbReference type="InterPro" id="IPR004046">
    <property type="entry name" value="GST_C"/>
</dbReference>
<dbReference type="SFLD" id="SFLDG00358">
    <property type="entry name" value="Main_(cytGST)"/>
    <property type="match status" value="1"/>
</dbReference>
<dbReference type="CDD" id="cd03057">
    <property type="entry name" value="GST_N_Beta"/>
    <property type="match status" value="1"/>
</dbReference>
<dbReference type="OrthoDB" id="8772754at2"/>
<dbReference type="NCBIfam" id="NF007831">
    <property type="entry name" value="PRK10542.1"/>
    <property type="match status" value="1"/>
</dbReference>
<dbReference type="SUPFAM" id="SSF52833">
    <property type="entry name" value="Thioredoxin-like"/>
    <property type="match status" value="1"/>
</dbReference>
<dbReference type="InterPro" id="IPR004045">
    <property type="entry name" value="Glutathione_S-Trfase_N"/>
</dbReference>
<accession>A0A3M8SW44</accession>
<evidence type="ECO:0000259" key="2">
    <source>
        <dbReference type="PROSITE" id="PS50405"/>
    </source>
</evidence>
<dbReference type="InterPro" id="IPR040079">
    <property type="entry name" value="Glutathione_S-Trfase"/>
</dbReference>
<feature type="domain" description="GST N-terminal" evidence="1">
    <location>
        <begin position="1"/>
        <end position="81"/>
    </location>
</feature>
<keyword evidence="3" id="KW-0808">Transferase</keyword>
<dbReference type="InterPro" id="IPR036282">
    <property type="entry name" value="Glutathione-S-Trfase_C_sf"/>
</dbReference>